<gene>
    <name evidence="1" type="ORF">METZ01_LOCUS475293</name>
</gene>
<accession>A0A383BRD5</accession>
<sequence length="38" mass="4111">MNEKELLGVCAGEAKLDGIKPLSSVYAGHQFGYFVPQL</sequence>
<name>A0A383BRD5_9ZZZZ</name>
<dbReference type="AlphaFoldDB" id="A0A383BRD5"/>
<evidence type="ECO:0000313" key="1">
    <source>
        <dbReference type="EMBL" id="SVE22439.1"/>
    </source>
</evidence>
<organism evidence="1">
    <name type="scientific">marine metagenome</name>
    <dbReference type="NCBI Taxonomy" id="408172"/>
    <lineage>
        <taxon>unclassified sequences</taxon>
        <taxon>metagenomes</taxon>
        <taxon>ecological metagenomes</taxon>
    </lineage>
</organism>
<protein>
    <submittedName>
        <fullName evidence="1">Uncharacterized protein</fullName>
    </submittedName>
</protein>
<reference evidence="1" key="1">
    <citation type="submission" date="2018-05" db="EMBL/GenBank/DDBJ databases">
        <authorList>
            <person name="Lanie J.A."/>
            <person name="Ng W.-L."/>
            <person name="Kazmierczak K.M."/>
            <person name="Andrzejewski T.M."/>
            <person name="Davidsen T.M."/>
            <person name="Wayne K.J."/>
            <person name="Tettelin H."/>
            <person name="Glass J.I."/>
            <person name="Rusch D."/>
            <person name="Podicherti R."/>
            <person name="Tsui H.-C.T."/>
            <person name="Winkler M.E."/>
        </authorList>
    </citation>
    <scope>NUCLEOTIDE SEQUENCE</scope>
</reference>
<proteinExistence type="predicted"/>
<feature type="non-terminal residue" evidence="1">
    <location>
        <position position="38"/>
    </location>
</feature>
<dbReference type="EMBL" id="UINC01202572">
    <property type="protein sequence ID" value="SVE22439.1"/>
    <property type="molecule type" value="Genomic_DNA"/>
</dbReference>